<feature type="region of interest" description="Disordered" evidence="1">
    <location>
        <begin position="360"/>
        <end position="408"/>
    </location>
</feature>
<accession>A0A2R5EKV0</accession>
<protein>
    <submittedName>
        <fullName evidence="4">FHA domain-containing protein</fullName>
    </submittedName>
</protein>
<reference evidence="4 5" key="1">
    <citation type="submission" date="2017-08" db="EMBL/GenBank/DDBJ databases">
        <title>Substantial Increase in Enzyme Production by Combined Drug-Resistance Mutations in Paenibacillus agaridevorans.</title>
        <authorList>
            <person name="Tanaka Y."/>
            <person name="Funane K."/>
            <person name="Hosaka T."/>
            <person name="Shiwa Y."/>
            <person name="Fujita N."/>
            <person name="Miyazaki T."/>
            <person name="Yoshikawa H."/>
            <person name="Murakami K."/>
            <person name="Kasahara K."/>
            <person name="Inaoka T."/>
            <person name="Hiraga Y."/>
            <person name="Ochi K."/>
        </authorList>
    </citation>
    <scope>NUCLEOTIDE SEQUENCE [LARGE SCALE GENOMIC DNA]</scope>
    <source>
        <strain evidence="4 5">T-3040</strain>
    </source>
</reference>
<proteinExistence type="predicted"/>
<keyword evidence="2" id="KW-0812">Transmembrane</keyword>
<feature type="transmembrane region" description="Helical" evidence="2">
    <location>
        <begin position="310"/>
        <end position="328"/>
    </location>
</feature>
<dbReference type="Gene3D" id="2.60.200.20">
    <property type="match status" value="1"/>
</dbReference>
<dbReference type="Pfam" id="PF19909">
    <property type="entry name" value="DUF6382"/>
    <property type="match status" value="1"/>
</dbReference>
<dbReference type="InterPro" id="IPR045962">
    <property type="entry name" value="DUF6382"/>
</dbReference>
<dbReference type="InterPro" id="IPR000253">
    <property type="entry name" value="FHA_dom"/>
</dbReference>
<evidence type="ECO:0000256" key="2">
    <source>
        <dbReference type="SAM" id="Phobius"/>
    </source>
</evidence>
<evidence type="ECO:0000259" key="3">
    <source>
        <dbReference type="PROSITE" id="PS50006"/>
    </source>
</evidence>
<dbReference type="PROSITE" id="PS50006">
    <property type="entry name" value="FHA_DOMAIN"/>
    <property type="match status" value="1"/>
</dbReference>
<organism evidence="4 5">
    <name type="scientific">Paenibacillus agaridevorans</name>
    <dbReference type="NCBI Taxonomy" id="171404"/>
    <lineage>
        <taxon>Bacteria</taxon>
        <taxon>Bacillati</taxon>
        <taxon>Bacillota</taxon>
        <taxon>Bacilli</taxon>
        <taxon>Bacillales</taxon>
        <taxon>Paenibacillaceae</taxon>
        <taxon>Paenibacillus</taxon>
    </lineage>
</organism>
<dbReference type="CDD" id="cd00060">
    <property type="entry name" value="FHA"/>
    <property type="match status" value="1"/>
</dbReference>
<dbReference type="SMART" id="SM00240">
    <property type="entry name" value="FHA"/>
    <property type="match status" value="1"/>
</dbReference>
<comment type="caution">
    <text evidence="4">The sequence shown here is derived from an EMBL/GenBank/DDBJ whole genome shotgun (WGS) entry which is preliminary data.</text>
</comment>
<feature type="transmembrane region" description="Helical" evidence="2">
    <location>
        <begin position="283"/>
        <end position="304"/>
    </location>
</feature>
<name>A0A2R5EKV0_9BACL</name>
<dbReference type="AlphaFoldDB" id="A0A2R5EKV0"/>
<keyword evidence="2" id="KW-1133">Transmembrane helix</keyword>
<dbReference type="Pfam" id="PF00498">
    <property type="entry name" value="FHA"/>
    <property type="match status" value="1"/>
</dbReference>
<evidence type="ECO:0000313" key="4">
    <source>
        <dbReference type="EMBL" id="GBG06725.1"/>
    </source>
</evidence>
<evidence type="ECO:0000313" key="5">
    <source>
        <dbReference type="Proteomes" id="UP000245202"/>
    </source>
</evidence>
<sequence>MKPYRIDFVNGRGHEMTLDKDGGIRRSELDELEINMLRSQNVPCLLPMEWMEMDGNVTFRYALNGKKMLIHRLQQQPLAMDQFYGLLHKVVSGLLECRDYMLRPEGCMLGDTFLFVGENIEDVSFVYVPLHAREEESAAGDDLLAMVARWSAYIEHVDGEGLQEVLRMFGGNRWPLEELRELMMEKLGSKHLLPEAASGNDGITRGHEFKQNLDDMGGSTRNRMQASRIFERSALEREDSMHGRGRGYSSITTNESIESCDQGDESFIESGEAAAKKSGSQRWLIASGGVLGTACIWRFVYLGYSTTQTMLVSLGLTVLLLAAVVWMWRRGAGMLLEPSAPVPEGENMAASFELHSGPLRTGERWRTGDSHSESWSMQGENDRKDGVTTSSLGSYALPPQEKEAEDEQRKMDDLLAPTTVLGGKDADQVNDSGGHVAADVLLRRRWNGKEEVIPISSEVFRIGRGSGGDGYEEKADGVSRLHLEIVKEQGCHVAKDLGSRNGSLLNGTMMVPYKSYPLAVGDTIQLTGNKGPAYQFGKG</sequence>
<gene>
    <name evidence="4" type="ORF">PAT3040_01259</name>
</gene>
<dbReference type="Proteomes" id="UP000245202">
    <property type="component" value="Unassembled WGS sequence"/>
</dbReference>
<feature type="domain" description="FHA" evidence="3">
    <location>
        <begin position="460"/>
        <end position="510"/>
    </location>
</feature>
<keyword evidence="2" id="KW-0472">Membrane</keyword>
<dbReference type="SUPFAM" id="SSF49879">
    <property type="entry name" value="SMAD/FHA domain"/>
    <property type="match status" value="1"/>
</dbReference>
<feature type="compositionally biased region" description="Basic and acidic residues" evidence="1">
    <location>
        <begin position="361"/>
        <end position="372"/>
    </location>
</feature>
<dbReference type="EMBL" id="BDQX01000054">
    <property type="protein sequence ID" value="GBG06725.1"/>
    <property type="molecule type" value="Genomic_DNA"/>
</dbReference>
<dbReference type="RefSeq" id="WP_181376460.1">
    <property type="nucleotide sequence ID" value="NZ_BDQX01000054.1"/>
</dbReference>
<keyword evidence="5" id="KW-1185">Reference proteome</keyword>
<dbReference type="InterPro" id="IPR008984">
    <property type="entry name" value="SMAD_FHA_dom_sf"/>
</dbReference>
<evidence type="ECO:0000256" key="1">
    <source>
        <dbReference type="SAM" id="MobiDB-lite"/>
    </source>
</evidence>